<evidence type="ECO:0000313" key="3">
    <source>
        <dbReference type="Proteomes" id="UP000276133"/>
    </source>
</evidence>
<dbReference type="EMBL" id="REGN01012316">
    <property type="protein sequence ID" value="RMZ95995.1"/>
    <property type="molecule type" value="Genomic_DNA"/>
</dbReference>
<dbReference type="AlphaFoldDB" id="A0A3M7PA79"/>
<keyword evidence="3" id="KW-1185">Reference proteome</keyword>
<reference evidence="2 3" key="1">
    <citation type="journal article" date="2018" name="Sci. Rep.">
        <title>Genomic signatures of local adaptation to the degree of environmental predictability in rotifers.</title>
        <authorList>
            <person name="Franch-Gras L."/>
            <person name="Hahn C."/>
            <person name="Garcia-Roger E.M."/>
            <person name="Carmona M.J."/>
            <person name="Serra M."/>
            <person name="Gomez A."/>
        </authorList>
    </citation>
    <scope>NUCLEOTIDE SEQUENCE [LARGE SCALE GENOMIC DNA]</scope>
    <source>
        <strain evidence="2">HYR1</strain>
    </source>
</reference>
<protein>
    <submittedName>
        <fullName evidence="2">Uncharacterized protein</fullName>
    </submittedName>
</protein>
<keyword evidence="1" id="KW-0812">Transmembrane</keyword>
<evidence type="ECO:0000256" key="1">
    <source>
        <dbReference type="SAM" id="Phobius"/>
    </source>
</evidence>
<keyword evidence="1" id="KW-1133">Transmembrane helix</keyword>
<comment type="caution">
    <text evidence="2">The sequence shown here is derived from an EMBL/GenBank/DDBJ whole genome shotgun (WGS) entry which is preliminary data.</text>
</comment>
<organism evidence="2 3">
    <name type="scientific">Brachionus plicatilis</name>
    <name type="common">Marine rotifer</name>
    <name type="synonym">Brachionus muelleri</name>
    <dbReference type="NCBI Taxonomy" id="10195"/>
    <lineage>
        <taxon>Eukaryota</taxon>
        <taxon>Metazoa</taxon>
        <taxon>Spiralia</taxon>
        <taxon>Gnathifera</taxon>
        <taxon>Rotifera</taxon>
        <taxon>Eurotatoria</taxon>
        <taxon>Monogononta</taxon>
        <taxon>Pseudotrocha</taxon>
        <taxon>Ploima</taxon>
        <taxon>Brachionidae</taxon>
        <taxon>Brachionus</taxon>
    </lineage>
</organism>
<evidence type="ECO:0000313" key="2">
    <source>
        <dbReference type="EMBL" id="RMZ95995.1"/>
    </source>
</evidence>
<keyword evidence="1" id="KW-0472">Membrane</keyword>
<feature type="transmembrane region" description="Helical" evidence="1">
    <location>
        <begin position="74"/>
        <end position="96"/>
    </location>
</feature>
<dbReference type="Proteomes" id="UP000276133">
    <property type="component" value="Unassembled WGS sequence"/>
</dbReference>
<proteinExistence type="predicted"/>
<gene>
    <name evidence="2" type="ORF">BpHYR1_013744</name>
</gene>
<sequence>MVTRELIKNCPSRFKFITNRQDLMNGLWYIICCDCKELPQPYSLTRLARVASSFRIISRMIELYKSIPINNCDLNCWVLFASFLESIIFDLMYAIYELRDL</sequence>
<name>A0A3M7PA79_BRAPC</name>
<accession>A0A3M7PA79</accession>